<accession>A0A7V0IAM8</accession>
<dbReference type="InterPro" id="IPR005997">
    <property type="entry name" value="Ribosomal_uL30_arc"/>
</dbReference>
<dbReference type="Gene3D" id="3.30.1390.20">
    <property type="entry name" value="Ribosomal protein L30, ferredoxin-like fold domain"/>
    <property type="match status" value="1"/>
</dbReference>
<evidence type="ECO:0000256" key="4">
    <source>
        <dbReference type="ARBA" id="ARBA00035492"/>
    </source>
</evidence>
<evidence type="ECO:0000313" key="6">
    <source>
        <dbReference type="EMBL" id="HDD35804.1"/>
    </source>
</evidence>
<dbReference type="InterPro" id="IPR039699">
    <property type="entry name" value="Ribosomal_uL30"/>
</dbReference>
<dbReference type="GO" id="GO:0003735">
    <property type="term" value="F:structural constituent of ribosome"/>
    <property type="evidence" value="ECO:0007669"/>
    <property type="project" value="InterPro"/>
</dbReference>
<reference evidence="6" key="1">
    <citation type="journal article" date="2020" name="mSystems">
        <title>Genome- and Community-Level Interaction Insights into Carbon Utilization and Element Cycling Functions of Hydrothermarchaeota in Hydrothermal Sediment.</title>
        <authorList>
            <person name="Zhou Z."/>
            <person name="Liu Y."/>
            <person name="Xu W."/>
            <person name="Pan J."/>
            <person name="Luo Z.H."/>
            <person name="Li M."/>
        </authorList>
    </citation>
    <scope>NUCLEOTIDE SEQUENCE [LARGE SCALE GENOMIC DNA]</scope>
    <source>
        <strain evidence="6">HyVt-113</strain>
    </source>
</reference>
<sequence>MMYAVVRLRGSINTEKKIKDTLNMLNLTRRNHCVLVPKNKSYEGMLMRVKSHVTYGEINKETLKELVKKRGRKPGDKKLTEEEAEEIAEKIWKNKSVKNTGIKPVFRLSPPSKGLKSIKKPYPKGDLGYRGKEINKLLERMI</sequence>
<keyword evidence="2 6" id="KW-0689">Ribosomal protein</keyword>
<dbReference type="SUPFAM" id="SSF55129">
    <property type="entry name" value="Ribosomal protein L30p/L7e"/>
    <property type="match status" value="1"/>
</dbReference>
<keyword evidence="3" id="KW-0687">Ribonucleoprotein</keyword>
<dbReference type="GO" id="GO:0022625">
    <property type="term" value="C:cytosolic large ribosomal subunit"/>
    <property type="evidence" value="ECO:0007669"/>
    <property type="project" value="TreeGrafter"/>
</dbReference>
<dbReference type="Pfam" id="PF00327">
    <property type="entry name" value="Ribosomal_L30"/>
    <property type="match status" value="1"/>
</dbReference>
<dbReference type="EMBL" id="DQWQ01000147">
    <property type="protein sequence ID" value="HDD35804.1"/>
    <property type="molecule type" value="Genomic_DNA"/>
</dbReference>
<evidence type="ECO:0000256" key="1">
    <source>
        <dbReference type="ARBA" id="ARBA00007594"/>
    </source>
</evidence>
<dbReference type="Proteomes" id="UP000885706">
    <property type="component" value="Unassembled WGS sequence"/>
</dbReference>
<organism evidence="6">
    <name type="scientific">Desulfofervidus auxilii</name>
    <dbReference type="NCBI Taxonomy" id="1621989"/>
    <lineage>
        <taxon>Bacteria</taxon>
        <taxon>Pseudomonadati</taxon>
        <taxon>Thermodesulfobacteriota</taxon>
        <taxon>Candidatus Desulfofervidia</taxon>
        <taxon>Candidatus Desulfofervidales</taxon>
        <taxon>Candidatus Desulfofervidaceae</taxon>
        <taxon>Candidatus Desulfofervidus</taxon>
    </lineage>
</organism>
<dbReference type="AlphaFoldDB" id="A0A7V0IAM8"/>
<dbReference type="InterPro" id="IPR016082">
    <property type="entry name" value="Ribosomal_uL30_ferredoxin-like"/>
</dbReference>
<dbReference type="Gene3D" id="1.10.15.30">
    <property type="match status" value="1"/>
</dbReference>
<protein>
    <recommendedName>
        <fullName evidence="4">50S ribosomal protein L30</fullName>
    </recommendedName>
</protein>
<comment type="similarity">
    <text evidence="1">Belongs to the universal ribosomal protein uL30 family.</text>
</comment>
<dbReference type="GO" id="GO:0003723">
    <property type="term" value="F:RNA binding"/>
    <property type="evidence" value="ECO:0007669"/>
    <property type="project" value="TreeGrafter"/>
</dbReference>
<dbReference type="PANTHER" id="PTHR11524:SF16">
    <property type="entry name" value="LARGE RIBOSOMAL SUBUNIT PROTEIN UL30"/>
    <property type="match status" value="1"/>
</dbReference>
<dbReference type="HAMAP" id="MF_01371_A">
    <property type="entry name" value="Ribosomal_uL30_A"/>
    <property type="match status" value="1"/>
</dbReference>
<evidence type="ECO:0000259" key="5">
    <source>
        <dbReference type="Pfam" id="PF00327"/>
    </source>
</evidence>
<gene>
    <name evidence="6" type="ORF">ENF30_03275</name>
</gene>
<dbReference type="NCBIfam" id="NF004711">
    <property type="entry name" value="PRK06049.1"/>
    <property type="match status" value="1"/>
</dbReference>
<comment type="caution">
    <text evidence="6">The sequence shown here is derived from an EMBL/GenBank/DDBJ whole genome shotgun (WGS) entry which is preliminary data.</text>
</comment>
<dbReference type="GO" id="GO:0000463">
    <property type="term" value="P:maturation of LSU-rRNA from tricistronic rRNA transcript (SSU-rRNA, 5.8S rRNA, LSU-rRNA)"/>
    <property type="evidence" value="ECO:0007669"/>
    <property type="project" value="TreeGrafter"/>
</dbReference>
<dbReference type="NCBIfam" id="TIGR01309">
    <property type="entry name" value="uL30_arch"/>
    <property type="match status" value="1"/>
</dbReference>
<evidence type="ECO:0000256" key="3">
    <source>
        <dbReference type="ARBA" id="ARBA00023274"/>
    </source>
</evidence>
<feature type="domain" description="Large ribosomal subunit protein uL30-like ferredoxin-like fold" evidence="5">
    <location>
        <begin position="3"/>
        <end position="53"/>
    </location>
</feature>
<dbReference type="InterPro" id="IPR036919">
    <property type="entry name" value="Ribo_uL30_ferredoxin-like_sf"/>
</dbReference>
<dbReference type="InterPro" id="IPR035808">
    <property type="entry name" value="Ribosomal_uL30_euk_arc"/>
</dbReference>
<dbReference type="PANTHER" id="PTHR11524">
    <property type="entry name" value="60S RIBOSOMAL PROTEIN L7"/>
    <property type="match status" value="1"/>
</dbReference>
<name>A0A7V0IAM8_DESA2</name>
<evidence type="ECO:0000256" key="2">
    <source>
        <dbReference type="ARBA" id="ARBA00022980"/>
    </source>
</evidence>
<proteinExistence type="inferred from homology"/>
<dbReference type="GO" id="GO:0006412">
    <property type="term" value="P:translation"/>
    <property type="evidence" value="ECO:0007669"/>
    <property type="project" value="InterPro"/>
</dbReference>
<dbReference type="CDD" id="cd01657">
    <property type="entry name" value="Ribosomal_L7_archeal_euk"/>
    <property type="match status" value="1"/>
</dbReference>